<name>A0ABX0YN03_STRTL</name>
<evidence type="ECO:0000313" key="2">
    <source>
        <dbReference type="EMBL" id="NJP13916.1"/>
    </source>
</evidence>
<organism evidence="2 3">
    <name type="scientific">Streptomyces thermoviolaceus subsp. thermoviolaceus</name>
    <dbReference type="NCBI Taxonomy" id="66860"/>
    <lineage>
        <taxon>Bacteria</taxon>
        <taxon>Bacillati</taxon>
        <taxon>Actinomycetota</taxon>
        <taxon>Actinomycetes</taxon>
        <taxon>Kitasatosporales</taxon>
        <taxon>Streptomycetaceae</taxon>
        <taxon>Streptomyces</taxon>
    </lineage>
</organism>
<evidence type="ECO:0000256" key="1">
    <source>
        <dbReference type="SAM" id="MobiDB-lite"/>
    </source>
</evidence>
<sequence>MGDRAYGAGTTFHESRTVPAPADLEGGLASLREDGARTVPRRMGREADDEAVASGFPAGSRGVSVPPSAVRLVAGMSEYGSVRAAG</sequence>
<reference evidence="2 3" key="1">
    <citation type="submission" date="2020-03" db="EMBL/GenBank/DDBJ databases">
        <title>WGS of actinomycetes isolated from Thailand.</title>
        <authorList>
            <person name="Thawai C."/>
        </authorList>
    </citation>
    <scope>NUCLEOTIDE SEQUENCE [LARGE SCALE GENOMIC DNA]</scope>
    <source>
        <strain evidence="2 3">NBRC 13905</strain>
    </source>
</reference>
<keyword evidence="3" id="KW-1185">Reference proteome</keyword>
<proteinExistence type="predicted"/>
<dbReference type="Proteomes" id="UP000635996">
    <property type="component" value="Unassembled WGS sequence"/>
</dbReference>
<evidence type="ECO:0000313" key="3">
    <source>
        <dbReference type="Proteomes" id="UP000635996"/>
    </source>
</evidence>
<gene>
    <name evidence="2" type="ORF">HCJ95_06300</name>
</gene>
<dbReference type="EMBL" id="JAATEL010000004">
    <property type="protein sequence ID" value="NJP13916.1"/>
    <property type="molecule type" value="Genomic_DNA"/>
</dbReference>
<feature type="region of interest" description="Disordered" evidence="1">
    <location>
        <begin position="1"/>
        <end position="35"/>
    </location>
</feature>
<accession>A0ABX0YN03</accession>
<protein>
    <submittedName>
        <fullName evidence="2">Uncharacterized protein</fullName>
    </submittedName>
</protein>
<comment type="caution">
    <text evidence="2">The sequence shown here is derived from an EMBL/GenBank/DDBJ whole genome shotgun (WGS) entry which is preliminary data.</text>
</comment>